<organism evidence="1 2">
    <name type="scientific">Thermothielavioides terrestris</name>
    <dbReference type="NCBI Taxonomy" id="2587410"/>
    <lineage>
        <taxon>Eukaryota</taxon>
        <taxon>Fungi</taxon>
        <taxon>Dikarya</taxon>
        <taxon>Ascomycota</taxon>
        <taxon>Pezizomycotina</taxon>
        <taxon>Sordariomycetes</taxon>
        <taxon>Sordariomycetidae</taxon>
        <taxon>Sordariales</taxon>
        <taxon>Chaetomiaceae</taxon>
        <taxon>Thermothielavioides</taxon>
    </lineage>
</organism>
<dbReference type="Gene3D" id="3.90.550.10">
    <property type="entry name" value="Spore Coat Polysaccharide Biosynthesis Protein SpsA, Chain A"/>
    <property type="match status" value="1"/>
</dbReference>
<dbReference type="AlphaFoldDB" id="A0A3S4BRF5"/>
<evidence type="ECO:0000313" key="2">
    <source>
        <dbReference type="Proteomes" id="UP000289323"/>
    </source>
</evidence>
<dbReference type="SUPFAM" id="SSF53448">
    <property type="entry name" value="Nucleotide-diphospho-sugar transferases"/>
    <property type="match status" value="1"/>
</dbReference>
<protein>
    <submittedName>
        <fullName evidence="1">0695e0e4-3fa3-4f82-869f-dc64f3a28a46</fullName>
    </submittedName>
</protein>
<dbReference type="Proteomes" id="UP000289323">
    <property type="component" value="Unassembled WGS sequence"/>
</dbReference>
<reference evidence="1 2" key="1">
    <citation type="submission" date="2018-04" db="EMBL/GenBank/DDBJ databases">
        <authorList>
            <person name="Huttner S."/>
            <person name="Dainat J."/>
        </authorList>
    </citation>
    <scope>NUCLEOTIDE SEQUENCE [LARGE SCALE GENOMIC DNA]</scope>
</reference>
<name>A0A3S4BRF5_9PEZI</name>
<sequence length="195" mass="22864">MLLQPSAAEFARVMDAVRDAAPGDYDMEILNRLYGDSALVLPHRPYALLTREYFREPWNHSHYLGSDREQWDPVAVYSEAKYLHFSDWPMPKPWLPADEELRLQVQPKCYVNDGGVESCAERELWNGWRNEFKERRQNMWDWHLSGTAHEGVSLWNRGQLVYHSAPGVADAHLSDETIQATRDSRRSRARDFDRF</sequence>
<evidence type="ECO:0000313" key="1">
    <source>
        <dbReference type="EMBL" id="SPQ27170.1"/>
    </source>
</evidence>
<gene>
    <name evidence="1" type="ORF">TT172_LOCUS9589</name>
</gene>
<dbReference type="EMBL" id="OUUZ01000019">
    <property type="protein sequence ID" value="SPQ27170.1"/>
    <property type="molecule type" value="Genomic_DNA"/>
</dbReference>
<proteinExistence type="predicted"/>
<dbReference type="InterPro" id="IPR029044">
    <property type="entry name" value="Nucleotide-diphossugar_trans"/>
</dbReference>
<accession>A0A3S4BRF5</accession>